<dbReference type="GO" id="GO:0046983">
    <property type="term" value="F:protein dimerization activity"/>
    <property type="evidence" value="ECO:0007669"/>
    <property type="project" value="InterPro"/>
</dbReference>
<feature type="compositionally biased region" description="Acidic residues" evidence="1">
    <location>
        <begin position="327"/>
        <end position="343"/>
    </location>
</feature>
<dbReference type="EMBL" id="CP090891">
    <property type="protein sequence ID" value="ULU13914.1"/>
    <property type="molecule type" value="Genomic_DNA"/>
</dbReference>
<gene>
    <name evidence="3" type="ORF">L3Y34_016432</name>
</gene>
<organism evidence="3 4">
    <name type="scientific">Caenorhabditis briggsae</name>
    <dbReference type="NCBI Taxonomy" id="6238"/>
    <lineage>
        <taxon>Eukaryota</taxon>
        <taxon>Metazoa</taxon>
        <taxon>Ecdysozoa</taxon>
        <taxon>Nematoda</taxon>
        <taxon>Chromadorea</taxon>
        <taxon>Rhabditida</taxon>
        <taxon>Rhabditina</taxon>
        <taxon>Rhabditomorpha</taxon>
        <taxon>Rhabditoidea</taxon>
        <taxon>Rhabditidae</taxon>
        <taxon>Peloderinae</taxon>
        <taxon>Caenorhabditis</taxon>
    </lineage>
</organism>
<protein>
    <recommendedName>
        <fullName evidence="2">HAT C-terminal dimerisation domain-containing protein</fullName>
    </recommendedName>
</protein>
<dbReference type="SUPFAM" id="SSF53098">
    <property type="entry name" value="Ribonuclease H-like"/>
    <property type="match status" value="1"/>
</dbReference>
<proteinExistence type="predicted"/>
<dbReference type="Proteomes" id="UP000827892">
    <property type="component" value="Chromosome I"/>
</dbReference>
<dbReference type="InterPro" id="IPR008906">
    <property type="entry name" value="HATC_C_dom"/>
</dbReference>
<name>A0AAE9DXL7_CAEBR</name>
<accession>A0AAE9DXL7</accession>
<feature type="domain" description="HAT C-terminal dimerisation" evidence="2">
    <location>
        <begin position="242"/>
        <end position="310"/>
    </location>
</feature>
<dbReference type="AlphaFoldDB" id="A0AAE9DXL7"/>
<dbReference type="InterPro" id="IPR012337">
    <property type="entry name" value="RNaseH-like_sf"/>
</dbReference>
<evidence type="ECO:0000313" key="4">
    <source>
        <dbReference type="Proteomes" id="UP000827892"/>
    </source>
</evidence>
<evidence type="ECO:0000313" key="3">
    <source>
        <dbReference type="EMBL" id="ULU13914.1"/>
    </source>
</evidence>
<sequence length="364" mass="41609">MILESSTVAKCALLRGGVCRIVSPILRAMLKKNIGSTQELGKSALTIQLIQKFSLLFFDGSLARQRSDTAGNSFKVEEKSQGNDLKSVFETIEESDDTSSTHISTKIWDRKSQPTLESVDCPKIQKLINREKTAGTDMLERFTSEKDRRTNFKSKEARWRESEHDDGGDQKSIAPTWSPIRHVIRSSQSATKRNTESAGKKWIDQNKIEFKESIDEQCSKRKRAGIHFNPLFLQMILQDSFLFSLDSDPVTFWRPHRDRFPLLRRIALHFLSPTQSSAIVERLFSVCGSIVNNSRRNRMKPKTLNQQLLCAALATLESTKKNTSTTEEYECDDENDDSEGEEYYESREHNDDTFGNDLAQIMKH</sequence>
<feature type="region of interest" description="Disordered" evidence="1">
    <location>
        <begin position="321"/>
        <end position="357"/>
    </location>
</feature>
<feature type="region of interest" description="Disordered" evidence="1">
    <location>
        <begin position="146"/>
        <end position="178"/>
    </location>
</feature>
<evidence type="ECO:0000256" key="1">
    <source>
        <dbReference type="SAM" id="MobiDB-lite"/>
    </source>
</evidence>
<evidence type="ECO:0000259" key="2">
    <source>
        <dbReference type="Pfam" id="PF05699"/>
    </source>
</evidence>
<reference evidence="3 4" key="1">
    <citation type="submission" date="2022-05" db="EMBL/GenBank/DDBJ databases">
        <title>Chromosome-level reference genomes for two strains of Caenorhabditis briggsae: an improved platform for comparative genomics.</title>
        <authorList>
            <person name="Stevens L."/>
            <person name="Andersen E.C."/>
        </authorList>
    </citation>
    <scope>NUCLEOTIDE SEQUENCE [LARGE SCALE GENOMIC DNA]</scope>
    <source>
        <strain evidence="3">QX1410_ONT</strain>
        <tissue evidence="3">Whole-organism</tissue>
    </source>
</reference>
<feature type="compositionally biased region" description="Basic and acidic residues" evidence="1">
    <location>
        <begin position="146"/>
        <end position="169"/>
    </location>
</feature>
<dbReference type="Pfam" id="PF05699">
    <property type="entry name" value="Dimer_Tnp_hAT"/>
    <property type="match status" value="1"/>
</dbReference>